<name>A0ABS6JVD7_9BACI</name>
<dbReference type="SUPFAM" id="SSF100985">
    <property type="entry name" value="Sporulation inhibitor Sda"/>
    <property type="match status" value="1"/>
</dbReference>
<dbReference type="EMBL" id="JAHQCR010000053">
    <property type="protein sequence ID" value="MBU9722537.1"/>
    <property type="molecule type" value="Genomic_DNA"/>
</dbReference>
<dbReference type="GO" id="GO:0004860">
    <property type="term" value="F:protein kinase inhibitor activity"/>
    <property type="evidence" value="ECO:0007669"/>
    <property type="project" value="UniProtKB-KW"/>
</dbReference>
<dbReference type="Pfam" id="PF08970">
    <property type="entry name" value="Sda"/>
    <property type="match status" value="1"/>
</dbReference>
<evidence type="ECO:0000313" key="1">
    <source>
        <dbReference type="EMBL" id="MBU9722537.1"/>
    </source>
</evidence>
<dbReference type="RefSeq" id="WP_088077768.1">
    <property type="nucleotide sequence ID" value="NZ_JAHQCR010000053.1"/>
</dbReference>
<keyword evidence="2" id="KW-1185">Reference proteome</keyword>
<comment type="caution">
    <text evidence="1">The sequence shown here is derived from an EMBL/GenBank/DDBJ whole genome shotgun (WGS) entry which is preliminary data.</text>
</comment>
<reference evidence="1 2" key="1">
    <citation type="submission" date="2021-06" db="EMBL/GenBank/DDBJ databases">
        <title>Bacillus sp. RD4P76, an endophyte from a halophyte.</title>
        <authorList>
            <person name="Sun J.-Q."/>
        </authorList>
    </citation>
    <scope>NUCLEOTIDE SEQUENCE [LARGE SCALE GENOMIC DNA]</scope>
    <source>
        <strain evidence="1 2">JCM 17098</strain>
    </source>
</reference>
<sequence>MRYLSDELLLETYFKAKELKLSDDFIKLVQQELDRRSIWDKYTKSS</sequence>
<evidence type="ECO:0000313" key="2">
    <source>
        <dbReference type="Proteomes" id="UP000790580"/>
    </source>
</evidence>
<dbReference type="Proteomes" id="UP000790580">
    <property type="component" value="Unassembled WGS sequence"/>
</dbReference>
<protein>
    <submittedName>
        <fullName evidence="1">Sporulation histidine kinase inhibitor Sda</fullName>
    </submittedName>
</protein>
<dbReference type="InterPro" id="IPR015064">
    <property type="entry name" value="Sda"/>
</dbReference>
<accession>A0ABS6JVD7</accession>
<proteinExistence type="predicted"/>
<gene>
    <name evidence="1" type="ORF">KS407_13965</name>
</gene>
<keyword evidence="1" id="KW-0649">Protein kinase inhibitor</keyword>
<dbReference type="Gene3D" id="1.10.287.1100">
    <property type="entry name" value="Sporulation inhibitor A"/>
    <property type="match status" value="1"/>
</dbReference>
<organism evidence="1 2">
    <name type="scientific">Evansella alkalicola</name>
    <dbReference type="NCBI Taxonomy" id="745819"/>
    <lineage>
        <taxon>Bacteria</taxon>
        <taxon>Bacillati</taxon>
        <taxon>Bacillota</taxon>
        <taxon>Bacilli</taxon>
        <taxon>Bacillales</taxon>
        <taxon>Bacillaceae</taxon>
        <taxon>Evansella</taxon>
    </lineage>
</organism>
<dbReference type="InterPro" id="IPR036916">
    <property type="entry name" value="Sda_sf"/>
</dbReference>